<evidence type="ECO:0000313" key="1">
    <source>
        <dbReference type="EMBL" id="MFC6322601.1"/>
    </source>
</evidence>
<evidence type="ECO:0000313" key="2">
    <source>
        <dbReference type="Proteomes" id="UP001596186"/>
    </source>
</evidence>
<comment type="caution">
    <text evidence="1">The sequence shown here is derived from an EMBL/GenBank/DDBJ whole genome shotgun (WGS) entry which is preliminary data.</text>
</comment>
<proteinExistence type="predicted"/>
<gene>
    <name evidence="1" type="ORF">ACFP1F_02320</name>
</gene>
<dbReference type="Pfam" id="PF11148">
    <property type="entry name" value="DUF2922"/>
    <property type="match status" value="1"/>
</dbReference>
<reference evidence="2" key="1">
    <citation type="journal article" date="2019" name="Int. J. Syst. Evol. Microbiol.">
        <title>The Global Catalogue of Microorganisms (GCM) 10K type strain sequencing project: providing services to taxonomists for standard genome sequencing and annotation.</title>
        <authorList>
            <consortium name="The Broad Institute Genomics Platform"/>
            <consortium name="The Broad Institute Genome Sequencing Center for Infectious Disease"/>
            <person name="Wu L."/>
            <person name="Ma J."/>
        </authorList>
    </citation>
    <scope>NUCLEOTIDE SEQUENCE [LARGE SCALE GENOMIC DNA]</scope>
    <source>
        <strain evidence="2">CCM 8895</strain>
    </source>
</reference>
<name>A0ABW1USF2_9LACO</name>
<protein>
    <submittedName>
        <fullName evidence="1">DUF2922 domain-containing protein</fullName>
    </submittedName>
</protein>
<dbReference type="Proteomes" id="UP001596186">
    <property type="component" value="Unassembled WGS sequence"/>
</dbReference>
<accession>A0ABW1USF2</accession>
<sequence>MKKLQLSFKTAAGKRRDLVLNYVKDDLDPVLVKSAMEKITASKIFEKDTVQLFSEVVSAKYVQRTEKEIFKNSLQ</sequence>
<dbReference type="RefSeq" id="WP_125593144.1">
    <property type="nucleotide sequence ID" value="NZ_JBHSSN010000004.1"/>
</dbReference>
<organism evidence="1 2">
    <name type="scientific">Companilactobacillus baiquanensis</name>
    <dbReference type="NCBI Taxonomy" id="2486005"/>
    <lineage>
        <taxon>Bacteria</taxon>
        <taxon>Bacillati</taxon>
        <taxon>Bacillota</taxon>
        <taxon>Bacilli</taxon>
        <taxon>Lactobacillales</taxon>
        <taxon>Lactobacillaceae</taxon>
        <taxon>Companilactobacillus</taxon>
    </lineage>
</organism>
<dbReference type="InterPro" id="IPR021321">
    <property type="entry name" value="DUF2922"/>
</dbReference>
<dbReference type="EMBL" id="JBHSSN010000004">
    <property type="protein sequence ID" value="MFC6322601.1"/>
    <property type="molecule type" value="Genomic_DNA"/>
</dbReference>
<keyword evidence="2" id="KW-1185">Reference proteome</keyword>